<dbReference type="AlphaFoldDB" id="A0A9J5YQH2"/>
<feature type="compositionally biased region" description="Polar residues" evidence="1">
    <location>
        <begin position="27"/>
        <end position="42"/>
    </location>
</feature>
<organism evidence="2 3">
    <name type="scientific">Solanum commersonii</name>
    <name type="common">Commerson's wild potato</name>
    <name type="synonym">Commerson's nightshade</name>
    <dbReference type="NCBI Taxonomy" id="4109"/>
    <lineage>
        <taxon>Eukaryota</taxon>
        <taxon>Viridiplantae</taxon>
        <taxon>Streptophyta</taxon>
        <taxon>Embryophyta</taxon>
        <taxon>Tracheophyta</taxon>
        <taxon>Spermatophyta</taxon>
        <taxon>Magnoliopsida</taxon>
        <taxon>eudicotyledons</taxon>
        <taxon>Gunneridae</taxon>
        <taxon>Pentapetalae</taxon>
        <taxon>asterids</taxon>
        <taxon>lamiids</taxon>
        <taxon>Solanales</taxon>
        <taxon>Solanaceae</taxon>
        <taxon>Solanoideae</taxon>
        <taxon>Solaneae</taxon>
        <taxon>Solanum</taxon>
    </lineage>
</organism>
<sequence>MNQRSQDYGRSSRQTEHTNYHRGCGTEATSSPHSANLAQDNHSSAEDDCFSAKDRIMNDPHMDQDVNNNLCALVFIIN</sequence>
<name>A0A9J5YQH2_SOLCO</name>
<evidence type="ECO:0000256" key="1">
    <source>
        <dbReference type="SAM" id="MobiDB-lite"/>
    </source>
</evidence>
<evidence type="ECO:0000313" key="2">
    <source>
        <dbReference type="EMBL" id="KAG5601968.1"/>
    </source>
</evidence>
<feature type="region of interest" description="Disordered" evidence="1">
    <location>
        <begin position="1"/>
        <end position="48"/>
    </location>
</feature>
<keyword evidence="3" id="KW-1185">Reference proteome</keyword>
<accession>A0A9J5YQH2</accession>
<dbReference type="Proteomes" id="UP000824120">
    <property type="component" value="Chromosome 6"/>
</dbReference>
<proteinExistence type="predicted"/>
<evidence type="ECO:0000313" key="3">
    <source>
        <dbReference type="Proteomes" id="UP000824120"/>
    </source>
</evidence>
<reference evidence="2 3" key="1">
    <citation type="submission" date="2020-09" db="EMBL/GenBank/DDBJ databases">
        <title>De no assembly of potato wild relative species, Solanum commersonii.</title>
        <authorList>
            <person name="Cho K."/>
        </authorList>
    </citation>
    <scope>NUCLEOTIDE SEQUENCE [LARGE SCALE GENOMIC DNA]</scope>
    <source>
        <strain evidence="2">LZ3.2</strain>
        <tissue evidence="2">Leaf</tissue>
    </source>
</reference>
<protein>
    <submittedName>
        <fullName evidence="2">Uncharacterized protein</fullName>
    </submittedName>
</protein>
<comment type="caution">
    <text evidence="2">The sequence shown here is derived from an EMBL/GenBank/DDBJ whole genome shotgun (WGS) entry which is preliminary data.</text>
</comment>
<gene>
    <name evidence="2" type="ORF">H5410_033338</name>
</gene>
<feature type="compositionally biased region" description="Polar residues" evidence="1">
    <location>
        <begin position="1"/>
        <end position="12"/>
    </location>
</feature>
<dbReference type="EMBL" id="JACXVP010000006">
    <property type="protein sequence ID" value="KAG5601968.1"/>
    <property type="molecule type" value="Genomic_DNA"/>
</dbReference>